<keyword evidence="1" id="KW-1133">Transmembrane helix</keyword>
<accession>A0AAV7VZ51</accession>
<gene>
    <name evidence="2" type="ORF">NDU88_002251</name>
</gene>
<keyword evidence="1" id="KW-0472">Membrane</keyword>
<name>A0AAV7VZ51_PLEWA</name>
<keyword evidence="3" id="KW-1185">Reference proteome</keyword>
<proteinExistence type="predicted"/>
<keyword evidence="1" id="KW-0812">Transmembrane</keyword>
<sequence>ESIVDEQENTKSENIHLRRFLRLLANLFILICLGGSGYLIYFVVKRQQKFKQMENVGWYESN</sequence>
<evidence type="ECO:0000313" key="2">
    <source>
        <dbReference type="EMBL" id="KAJ1206857.1"/>
    </source>
</evidence>
<dbReference type="EMBL" id="JANPWB010000002">
    <property type="protein sequence ID" value="KAJ1206857.1"/>
    <property type="molecule type" value="Genomic_DNA"/>
</dbReference>
<dbReference type="AlphaFoldDB" id="A0AAV7VZ51"/>
<evidence type="ECO:0000256" key="1">
    <source>
        <dbReference type="SAM" id="Phobius"/>
    </source>
</evidence>
<dbReference type="Proteomes" id="UP001066276">
    <property type="component" value="Chromosome 1_2"/>
</dbReference>
<reference evidence="2" key="1">
    <citation type="journal article" date="2022" name="bioRxiv">
        <title>Sequencing and chromosome-scale assembly of the giantPleurodeles waltlgenome.</title>
        <authorList>
            <person name="Brown T."/>
            <person name="Elewa A."/>
            <person name="Iarovenko S."/>
            <person name="Subramanian E."/>
            <person name="Araus A.J."/>
            <person name="Petzold A."/>
            <person name="Susuki M."/>
            <person name="Suzuki K.-i.T."/>
            <person name="Hayashi T."/>
            <person name="Toyoda A."/>
            <person name="Oliveira C."/>
            <person name="Osipova E."/>
            <person name="Leigh N.D."/>
            <person name="Simon A."/>
            <person name="Yun M.H."/>
        </authorList>
    </citation>
    <scope>NUCLEOTIDE SEQUENCE</scope>
    <source>
        <strain evidence="2">20211129_DDA</strain>
        <tissue evidence="2">Liver</tissue>
    </source>
</reference>
<feature type="transmembrane region" description="Helical" evidence="1">
    <location>
        <begin position="20"/>
        <end position="44"/>
    </location>
</feature>
<feature type="non-terminal residue" evidence="2">
    <location>
        <position position="1"/>
    </location>
</feature>
<comment type="caution">
    <text evidence="2">The sequence shown here is derived from an EMBL/GenBank/DDBJ whole genome shotgun (WGS) entry which is preliminary data.</text>
</comment>
<feature type="non-terminal residue" evidence="2">
    <location>
        <position position="62"/>
    </location>
</feature>
<organism evidence="2 3">
    <name type="scientific">Pleurodeles waltl</name>
    <name type="common">Iberian ribbed newt</name>
    <dbReference type="NCBI Taxonomy" id="8319"/>
    <lineage>
        <taxon>Eukaryota</taxon>
        <taxon>Metazoa</taxon>
        <taxon>Chordata</taxon>
        <taxon>Craniata</taxon>
        <taxon>Vertebrata</taxon>
        <taxon>Euteleostomi</taxon>
        <taxon>Amphibia</taxon>
        <taxon>Batrachia</taxon>
        <taxon>Caudata</taxon>
        <taxon>Salamandroidea</taxon>
        <taxon>Salamandridae</taxon>
        <taxon>Pleurodelinae</taxon>
        <taxon>Pleurodeles</taxon>
    </lineage>
</organism>
<protein>
    <submittedName>
        <fullName evidence="2">Uncharacterized protein</fullName>
    </submittedName>
</protein>
<evidence type="ECO:0000313" key="3">
    <source>
        <dbReference type="Proteomes" id="UP001066276"/>
    </source>
</evidence>